<dbReference type="PATRIC" id="fig|867902.3.peg.1341"/>
<gene>
    <name evidence="1" type="ordered locus">Ornrh_1368</name>
</gene>
<organism evidence="1 2">
    <name type="scientific">Ornithobacterium rhinotracheale (strain ATCC 51463 / DSM 15997 / CCUG 23171 / CIP 104009 / LMG 9086)</name>
    <dbReference type="NCBI Taxonomy" id="867902"/>
    <lineage>
        <taxon>Bacteria</taxon>
        <taxon>Pseudomonadati</taxon>
        <taxon>Bacteroidota</taxon>
        <taxon>Flavobacteriia</taxon>
        <taxon>Flavobacteriales</taxon>
        <taxon>Weeksellaceae</taxon>
        <taxon>Ornithobacterium</taxon>
    </lineage>
</organism>
<accession>I4A0Q7</accession>
<dbReference type="STRING" id="867902.Ornrh_1368"/>
<dbReference type="EMBL" id="CP003283">
    <property type="protein sequence ID" value="AFL97541.1"/>
    <property type="molecule type" value="Genomic_DNA"/>
</dbReference>
<sequence>MDKMKNYDVQFSGLKEGEHQFKFEIKQSFFDLFTFEQEFQKPNIQVDLNLIKKSTFLELQFKLNGEVELICDITNEPYTQPIDGEMEIVVKFGEEFDDSDDEVLILPHGEYKVNVAQLIFELTLLSIPLKHINPDVDSEEMIEALDLLDQYAPEDDDYEDFDEEVDDEEEDIDPRWNKLKDLLE</sequence>
<dbReference type="Pfam" id="PF02620">
    <property type="entry name" value="YceD"/>
    <property type="match status" value="1"/>
</dbReference>
<dbReference type="GeneID" id="97258022"/>
<evidence type="ECO:0000313" key="1">
    <source>
        <dbReference type="EMBL" id="AFL97541.1"/>
    </source>
</evidence>
<dbReference type="Proteomes" id="UP000006051">
    <property type="component" value="Chromosome"/>
</dbReference>
<dbReference type="AlphaFoldDB" id="I4A0Q7"/>
<dbReference type="RefSeq" id="WP_014791106.1">
    <property type="nucleotide sequence ID" value="NC_018016.1"/>
</dbReference>
<dbReference type="KEGG" id="orh:Ornrh_1368"/>
<dbReference type="eggNOG" id="COG1399">
    <property type="taxonomic scope" value="Bacteria"/>
</dbReference>
<name>I4A0Q7_ORNRL</name>
<evidence type="ECO:0000313" key="2">
    <source>
        <dbReference type="Proteomes" id="UP000006051"/>
    </source>
</evidence>
<dbReference type="HOGENOM" id="CLU_094155_0_0_10"/>
<dbReference type="GeneID" id="71568837"/>
<reference evidence="1 2" key="1">
    <citation type="submission" date="2012-06" db="EMBL/GenBank/DDBJ databases">
        <title>The complete genome of Ornithobacterium rhinotracheale DSM 15997.</title>
        <authorList>
            <consortium name="US DOE Joint Genome Institute (JGI-PGF)"/>
            <person name="Lucas S."/>
            <person name="Copeland A."/>
            <person name="Lapidus A."/>
            <person name="Goodwin L."/>
            <person name="Pitluck S."/>
            <person name="Peters L."/>
            <person name="Mikhailova N."/>
            <person name="Teshima H."/>
            <person name="Kyrpides N."/>
            <person name="Mavromatis K."/>
            <person name="Pagani I."/>
            <person name="Ivanova N."/>
            <person name="Ovchinnikova G."/>
            <person name="Zeytun A."/>
            <person name="Detter J.C."/>
            <person name="Han C."/>
            <person name="Land M."/>
            <person name="Hauser L."/>
            <person name="Markowitz V."/>
            <person name="Cheng J.-F."/>
            <person name="Hugenholtz P."/>
            <person name="Woyke T."/>
            <person name="Wu D."/>
            <person name="Lang E."/>
            <person name="Kopitz M."/>
            <person name="Brambilla E."/>
            <person name="Klenk H.-P."/>
            <person name="Eisen J.A."/>
        </authorList>
    </citation>
    <scope>NUCLEOTIDE SEQUENCE [LARGE SCALE GENOMIC DNA]</scope>
    <source>
        <strain evidence="2">ATCC 51463 / DSM 15997 / CCUG 23171 / LMG 9086</strain>
    </source>
</reference>
<proteinExistence type="predicted"/>
<dbReference type="InterPro" id="IPR003772">
    <property type="entry name" value="YceD"/>
</dbReference>
<protein>
    <submittedName>
        <fullName evidence="1">Putative metal-binding protein, possibly nucleic-acid binding protein</fullName>
    </submittedName>
</protein>
<keyword evidence="2" id="KW-1185">Reference proteome</keyword>